<keyword evidence="12" id="KW-0999">Mitochondrion inner membrane</keyword>
<keyword evidence="15" id="KW-0496">Mitochondrion</keyword>
<reference evidence="26" key="1">
    <citation type="submission" date="2017-02" db="UniProtKB">
        <authorList>
            <consortium name="WormBaseParasite"/>
        </authorList>
    </citation>
    <scope>IDENTIFICATION</scope>
</reference>
<dbReference type="AlphaFoldDB" id="A0A0R3WF18"/>
<keyword evidence="11" id="KW-0548">Nucleotidyltransferase</keyword>
<evidence type="ECO:0000256" key="9">
    <source>
        <dbReference type="ARBA" id="ARBA00022516"/>
    </source>
</evidence>
<dbReference type="GO" id="GO:0034553">
    <property type="term" value="P:mitochondrial respiratory chain complex II assembly"/>
    <property type="evidence" value="ECO:0007669"/>
    <property type="project" value="InterPro"/>
</dbReference>
<keyword evidence="10" id="KW-0808">Transferase</keyword>
<evidence type="ECO:0000256" key="6">
    <source>
        <dbReference type="ARBA" id="ARBA00005458"/>
    </source>
</evidence>
<evidence type="ECO:0000256" key="10">
    <source>
        <dbReference type="ARBA" id="ARBA00022679"/>
    </source>
</evidence>
<evidence type="ECO:0000256" key="20">
    <source>
        <dbReference type="ARBA" id="ARBA00025715"/>
    </source>
</evidence>
<evidence type="ECO:0000256" key="11">
    <source>
        <dbReference type="ARBA" id="ARBA00022695"/>
    </source>
</evidence>
<proteinExistence type="inferred from homology"/>
<dbReference type="InterPro" id="IPR015222">
    <property type="entry name" value="Tam41"/>
</dbReference>
<reference evidence="24 25" key="2">
    <citation type="submission" date="2018-11" db="EMBL/GenBank/DDBJ databases">
        <authorList>
            <consortium name="Pathogen Informatics"/>
        </authorList>
    </citation>
    <scope>NUCLEOTIDE SEQUENCE [LARGE SCALE GENOMIC DNA]</scope>
</reference>
<comment type="similarity">
    <text evidence="20">Belongs to the complex I LYR family. SDHAF1 subfamily.</text>
</comment>
<evidence type="ECO:0000256" key="1">
    <source>
        <dbReference type="ARBA" id="ARBA00001946"/>
    </source>
</evidence>
<dbReference type="PANTHER" id="PTHR13619:SF0">
    <property type="entry name" value="PHOSPHATIDATE CYTIDYLYLTRANSFERASE, MITOCHONDRIAL"/>
    <property type="match status" value="1"/>
</dbReference>
<evidence type="ECO:0000256" key="14">
    <source>
        <dbReference type="ARBA" id="ARBA00023098"/>
    </source>
</evidence>
<dbReference type="STRING" id="60517.A0A0R3WF18"/>
<keyword evidence="25" id="KW-1185">Reference proteome</keyword>
<gene>
    <name evidence="24" type="ORF">TASK_LOCUS9441</name>
</gene>
<dbReference type="PANTHER" id="PTHR13619">
    <property type="entry name" value="PHOSPHATIDATE CYTIDYLYLTRANSFERASE, MITOCHONDRIAL"/>
    <property type="match status" value="1"/>
</dbReference>
<evidence type="ECO:0000259" key="23">
    <source>
        <dbReference type="Pfam" id="PF05347"/>
    </source>
</evidence>
<dbReference type="EC" id="2.7.7.41" evidence="7"/>
<evidence type="ECO:0000313" key="26">
    <source>
        <dbReference type="WBParaSite" id="TASK_0000944001-mRNA-1"/>
    </source>
</evidence>
<feature type="domain" description="Complex 1 LYR protein" evidence="23">
    <location>
        <begin position="10"/>
        <end position="74"/>
    </location>
</feature>
<comment type="similarity">
    <text evidence="6">Belongs to the TAM41 family.</text>
</comment>
<keyword evidence="18" id="KW-0594">Phospholipid biosynthesis</keyword>
<evidence type="ECO:0000256" key="13">
    <source>
        <dbReference type="ARBA" id="ARBA00022842"/>
    </source>
</evidence>
<evidence type="ECO:0000256" key="7">
    <source>
        <dbReference type="ARBA" id="ARBA00012487"/>
    </source>
</evidence>
<evidence type="ECO:0000256" key="17">
    <source>
        <dbReference type="ARBA" id="ARBA00023186"/>
    </source>
</evidence>
<dbReference type="GO" id="GO:0005743">
    <property type="term" value="C:mitochondrial inner membrane"/>
    <property type="evidence" value="ECO:0007669"/>
    <property type="project" value="UniProtKB-SubCell"/>
</dbReference>
<dbReference type="GO" id="GO:0004605">
    <property type="term" value="F:phosphatidate cytidylyltransferase activity"/>
    <property type="evidence" value="ECO:0007669"/>
    <property type="project" value="UniProtKB-EC"/>
</dbReference>
<dbReference type="UniPathway" id="UPA00557">
    <property type="reaction ID" value="UER00614"/>
</dbReference>
<evidence type="ECO:0000256" key="4">
    <source>
        <dbReference type="ARBA" id="ARBA00005119"/>
    </source>
</evidence>
<dbReference type="EMBL" id="UYRS01019166">
    <property type="protein sequence ID" value="VDK43369.1"/>
    <property type="molecule type" value="Genomic_DNA"/>
</dbReference>
<dbReference type="CDD" id="cd20268">
    <property type="entry name" value="Complex1_LYR_SDHAF1_LYRM8"/>
    <property type="match status" value="1"/>
</dbReference>
<dbReference type="GO" id="GO:0016024">
    <property type="term" value="P:CDP-diacylglycerol biosynthetic process"/>
    <property type="evidence" value="ECO:0007669"/>
    <property type="project" value="UniProtKB-UniPathway"/>
</dbReference>
<sequence length="428" mass="48301">MPRPYSQLQRQVLKLYKDYMTALRPGSKAKIEESSKSQIRQVVRDEFRKNAATVKKTHFVRIETLVRQGRRLLEDLEAGRIASITTVTIPADNIVHGLFPKNCGLVSAFGYGSVAVPQHGRSAVKSQLDFILIVHDPLKWHAANLELNPHHYSCLASICDGALLKCAVNKWPHPTVYYNPLVTWYDCTGRFPPQVIKYGVVGYESLMSDLNTWCDLYIAGRLHKPVVFVSGCEPPPKLKSSLLSNLRSALAFSLLQLDLPLLNEDSLYHSLASISYRGDWRLYFGEDKRKVERLITGEPRRRGFRELYLPIFKTGPFQDLFAVDVPSDLKTDIRIFPQQEGQIVRQLLECLPPALCQLAVCESSASACHQLSEMATKERRMRLQHAAASIVRRSSYRQTALGLFSAGLSRSVAYSFAKFRKMLASLSS</sequence>
<dbReference type="Pfam" id="PF09139">
    <property type="entry name" value="Tam41_Mmp37"/>
    <property type="match status" value="1"/>
</dbReference>
<protein>
    <recommendedName>
        <fullName evidence="8">Phosphatidate cytidylyltransferase, mitochondrial</fullName>
        <ecNumber evidence="7">2.7.7.41</ecNumber>
    </recommendedName>
    <alternativeName>
        <fullName evidence="21">CDP-diacylglycerol synthase</fullName>
    </alternativeName>
    <alternativeName>
        <fullName evidence="22">Mitochondrial translocator assembly and maintenance protein 41 homolog</fullName>
    </alternativeName>
</protein>
<evidence type="ECO:0000256" key="16">
    <source>
        <dbReference type="ARBA" id="ARBA00023136"/>
    </source>
</evidence>
<name>A0A0R3WF18_TAEAS</name>
<dbReference type="GO" id="GO:0005759">
    <property type="term" value="C:mitochondrial matrix"/>
    <property type="evidence" value="ECO:0007669"/>
    <property type="project" value="UniProtKB-SubCell"/>
</dbReference>
<evidence type="ECO:0000256" key="2">
    <source>
        <dbReference type="ARBA" id="ARBA00004305"/>
    </source>
</evidence>
<keyword evidence="13" id="KW-0460">Magnesium</keyword>
<evidence type="ECO:0000256" key="3">
    <source>
        <dbReference type="ARBA" id="ARBA00004443"/>
    </source>
</evidence>
<keyword evidence="17" id="KW-0143">Chaperone</keyword>
<keyword evidence="14" id="KW-0443">Lipid metabolism</keyword>
<comment type="subcellular location">
    <subcellularLocation>
        <location evidence="3">Mitochondrion inner membrane</location>
        <topology evidence="3">Peripheral membrane protein</topology>
        <orientation evidence="3">Matrix side</orientation>
    </subcellularLocation>
    <subcellularLocation>
        <location evidence="2">Mitochondrion matrix</location>
    </subcellularLocation>
</comment>
<evidence type="ECO:0000313" key="25">
    <source>
        <dbReference type="Proteomes" id="UP000282613"/>
    </source>
</evidence>
<evidence type="ECO:0000313" key="24">
    <source>
        <dbReference type="EMBL" id="VDK43369.1"/>
    </source>
</evidence>
<dbReference type="GO" id="GO:0032049">
    <property type="term" value="P:cardiolipin biosynthetic process"/>
    <property type="evidence" value="ECO:0007669"/>
    <property type="project" value="InterPro"/>
</dbReference>
<evidence type="ECO:0000256" key="8">
    <source>
        <dbReference type="ARBA" id="ARBA00018337"/>
    </source>
</evidence>
<dbReference type="InterPro" id="IPR045295">
    <property type="entry name" value="Complex1_LYR_SDHAF1_LYRM8"/>
</dbReference>
<dbReference type="WBParaSite" id="TASK_0000944001-mRNA-1">
    <property type="protein sequence ID" value="TASK_0000944001-mRNA-1"/>
    <property type="gene ID" value="TASK_0000944001"/>
</dbReference>
<organism evidence="26">
    <name type="scientific">Taenia asiatica</name>
    <name type="common">Asian tapeworm</name>
    <dbReference type="NCBI Taxonomy" id="60517"/>
    <lineage>
        <taxon>Eukaryota</taxon>
        <taxon>Metazoa</taxon>
        <taxon>Spiralia</taxon>
        <taxon>Lophotrochozoa</taxon>
        <taxon>Platyhelminthes</taxon>
        <taxon>Cestoda</taxon>
        <taxon>Eucestoda</taxon>
        <taxon>Cyclophyllidea</taxon>
        <taxon>Taeniidae</taxon>
        <taxon>Taenia</taxon>
    </lineage>
</organism>
<evidence type="ECO:0000256" key="21">
    <source>
        <dbReference type="ARBA" id="ARBA00029893"/>
    </source>
</evidence>
<accession>A0A0R3WF18</accession>
<dbReference type="InterPro" id="IPR008011">
    <property type="entry name" value="Complex1_LYR_dom"/>
</dbReference>
<dbReference type="Proteomes" id="UP000282613">
    <property type="component" value="Unassembled WGS sequence"/>
</dbReference>
<evidence type="ECO:0000256" key="15">
    <source>
        <dbReference type="ARBA" id="ARBA00023128"/>
    </source>
</evidence>
<dbReference type="OrthoDB" id="341477at2759"/>
<comment type="cofactor">
    <cofactor evidence="1">
        <name>Mg(2+)</name>
        <dbReference type="ChEBI" id="CHEBI:18420"/>
    </cofactor>
</comment>
<evidence type="ECO:0000256" key="18">
    <source>
        <dbReference type="ARBA" id="ARBA00023209"/>
    </source>
</evidence>
<comment type="pathway">
    <text evidence="4">Phospholipid metabolism; CDP-diacylglycerol biosynthesis; CDP-diacylglycerol from sn-glycerol 3-phosphate: step 3/3.</text>
</comment>
<keyword evidence="19" id="KW-1208">Phospholipid metabolism</keyword>
<evidence type="ECO:0000256" key="19">
    <source>
        <dbReference type="ARBA" id="ARBA00023264"/>
    </source>
</evidence>
<keyword evidence="9" id="KW-0444">Lipid biosynthesis</keyword>
<evidence type="ECO:0000256" key="12">
    <source>
        <dbReference type="ARBA" id="ARBA00022792"/>
    </source>
</evidence>
<keyword evidence="16" id="KW-0472">Membrane</keyword>
<dbReference type="Pfam" id="PF05347">
    <property type="entry name" value="Complex1_LYR"/>
    <property type="match status" value="1"/>
</dbReference>
<evidence type="ECO:0000256" key="5">
    <source>
        <dbReference type="ARBA" id="ARBA00005189"/>
    </source>
</evidence>
<evidence type="ECO:0000256" key="22">
    <source>
        <dbReference type="ARBA" id="ARBA00031502"/>
    </source>
</evidence>
<comment type="pathway">
    <text evidence="5">Lipid metabolism.</text>
</comment>